<gene>
    <name evidence="1" type="ORF">J2S41_004476</name>
</gene>
<sequence>MTESAAPGGGSLAPRPAFVAAALAGLPVGSESERTAAAALARDLPEYVEAQLETDVFRRRALRELAQQRICQIVVVGGGICTAEVAVALTARISAGARVAFVDDDRQISAHLRARLVGYGTTVAVTADLTNPDTVLDHPALRDVIDLRAPVGLMLIGAVDRLAGRADTPSILARYIRRLPAGSLLAVTAGTLDGLPDTDRARWHHHTRHHLPHAGISAADFAAALEGLDLLGPGITAARDWTPGHDARAHPAAVPRVYAAIGRTR</sequence>
<proteinExistence type="predicted"/>
<evidence type="ECO:0008006" key="3">
    <source>
        <dbReference type="Google" id="ProtNLM"/>
    </source>
</evidence>
<evidence type="ECO:0000313" key="1">
    <source>
        <dbReference type="EMBL" id="MDR7277698.1"/>
    </source>
</evidence>
<dbReference type="AlphaFoldDB" id="A0AAE3YSM9"/>
<organism evidence="1 2">
    <name type="scientific">Catenuloplanes atrovinosus</name>
    <dbReference type="NCBI Taxonomy" id="137266"/>
    <lineage>
        <taxon>Bacteria</taxon>
        <taxon>Bacillati</taxon>
        <taxon>Actinomycetota</taxon>
        <taxon>Actinomycetes</taxon>
        <taxon>Micromonosporales</taxon>
        <taxon>Micromonosporaceae</taxon>
        <taxon>Catenuloplanes</taxon>
    </lineage>
</organism>
<dbReference type="EMBL" id="JAVDYB010000001">
    <property type="protein sequence ID" value="MDR7277698.1"/>
    <property type="molecule type" value="Genomic_DNA"/>
</dbReference>
<reference evidence="1" key="1">
    <citation type="submission" date="2023-07" db="EMBL/GenBank/DDBJ databases">
        <title>Sequencing the genomes of 1000 actinobacteria strains.</title>
        <authorList>
            <person name="Klenk H.-P."/>
        </authorList>
    </citation>
    <scope>NUCLEOTIDE SEQUENCE</scope>
    <source>
        <strain evidence="1">DSM 44707</strain>
    </source>
</reference>
<comment type="caution">
    <text evidence="1">The sequence shown here is derived from an EMBL/GenBank/DDBJ whole genome shotgun (WGS) entry which is preliminary data.</text>
</comment>
<dbReference type="Pfam" id="PF04672">
    <property type="entry name" value="Methyltransf_19"/>
    <property type="match status" value="1"/>
</dbReference>
<accession>A0AAE3YSM9</accession>
<protein>
    <recommendedName>
        <fullName evidence="3">S-adenosyl methyltransferase</fullName>
    </recommendedName>
</protein>
<dbReference type="InterPro" id="IPR006764">
    <property type="entry name" value="SAM_dep_MeTrfase_SAV2177_type"/>
</dbReference>
<dbReference type="RefSeq" id="WP_310370150.1">
    <property type="nucleotide sequence ID" value="NZ_JAVDYB010000001.1"/>
</dbReference>
<dbReference type="InterPro" id="IPR029063">
    <property type="entry name" value="SAM-dependent_MTases_sf"/>
</dbReference>
<keyword evidence="2" id="KW-1185">Reference proteome</keyword>
<evidence type="ECO:0000313" key="2">
    <source>
        <dbReference type="Proteomes" id="UP001183643"/>
    </source>
</evidence>
<dbReference type="Gene3D" id="3.40.50.150">
    <property type="entry name" value="Vaccinia Virus protein VP39"/>
    <property type="match status" value="1"/>
</dbReference>
<dbReference type="SUPFAM" id="SSF53335">
    <property type="entry name" value="S-adenosyl-L-methionine-dependent methyltransferases"/>
    <property type="match status" value="1"/>
</dbReference>
<name>A0AAE3YSM9_9ACTN</name>
<dbReference type="Proteomes" id="UP001183643">
    <property type="component" value="Unassembled WGS sequence"/>
</dbReference>